<feature type="domain" description="J" evidence="3">
    <location>
        <begin position="5"/>
        <end position="69"/>
    </location>
</feature>
<feature type="transmembrane region" description="Helical" evidence="2">
    <location>
        <begin position="131"/>
        <end position="157"/>
    </location>
</feature>
<keyword evidence="2" id="KW-0472">Membrane</keyword>
<evidence type="ECO:0000256" key="1">
    <source>
        <dbReference type="ARBA" id="ARBA00023186"/>
    </source>
</evidence>
<dbReference type="CDD" id="cd06257">
    <property type="entry name" value="DnaJ"/>
    <property type="match status" value="1"/>
</dbReference>
<evidence type="ECO:0000313" key="4">
    <source>
        <dbReference type="EMBL" id="QDU11278.1"/>
    </source>
</evidence>
<dbReference type="InterPro" id="IPR018253">
    <property type="entry name" value="DnaJ_domain_CS"/>
</dbReference>
<dbReference type="GO" id="GO:0051787">
    <property type="term" value="F:misfolded protein binding"/>
    <property type="evidence" value="ECO:0007669"/>
    <property type="project" value="TreeGrafter"/>
</dbReference>
<dbReference type="InterPro" id="IPR036869">
    <property type="entry name" value="J_dom_sf"/>
</dbReference>
<dbReference type="PROSITE" id="PS00636">
    <property type="entry name" value="DNAJ_1"/>
    <property type="match status" value="1"/>
</dbReference>
<dbReference type="InterPro" id="IPR001623">
    <property type="entry name" value="DnaJ_domain"/>
</dbReference>
<accession>A0A517X196</accession>
<dbReference type="SUPFAM" id="SSF46565">
    <property type="entry name" value="Chaperone J-domain"/>
    <property type="match status" value="1"/>
</dbReference>
<keyword evidence="2" id="KW-0812">Transmembrane</keyword>
<reference evidence="4 5" key="1">
    <citation type="submission" date="2019-03" db="EMBL/GenBank/DDBJ databases">
        <title>Deep-cultivation of Planctomycetes and their phenomic and genomic characterization uncovers novel biology.</title>
        <authorList>
            <person name="Wiegand S."/>
            <person name="Jogler M."/>
            <person name="Boedeker C."/>
            <person name="Pinto D."/>
            <person name="Vollmers J."/>
            <person name="Rivas-Marin E."/>
            <person name="Kohn T."/>
            <person name="Peeters S.H."/>
            <person name="Heuer A."/>
            <person name="Rast P."/>
            <person name="Oberbeckmann S."/>
            <person name="Bunk B."/>
            <person name="Jeske O."/>
            <person name="Meyerdierks A."/>
            <person name="Storesund J.E."/>
            <person name="Kallscheuer N."/>
            <person name="Luecker S."/>
            <person name="Lage O.M."/>
            <person name="Pohl T."/>
            <person name="Merkel B.J."/>
            <person name="Hornburger P."/>
            <person name="Mueller R.-W."/>
            <person name="Bruemmer F."/>
            <person name="Labrenz M."/>
            <person name="Spormann A.M."/>
            <person name="Op den Camp H."/>
            <person name="Overmann J."/>
            <person name="Amann R."/>
            <person name="Jetten M.S.M."/>
            <person name="Mascher T."/>
            <person name="Medema M.H."/>
            <person name="Devos D.P."/>
            <person name="Kaster A.-K."/>
            <person name="Ovreas L."/>
            <person name="Rohde M."/>
            <person name="Galperin M.Y."/>
            <person name="Jogler C."/>
        </authorList>
    </citation>
    <scope>NUCLEOTIDE SEQUENCE [LARGE SCALE GENOMIC DNA]</scope>
    <source>
        <strain evidence="4 5">V202</strain>
    </source>
</reference>
<evidence type="ECO:0000256" key="2">
    <source>
        <dbReference type="SAM" id="Phobius"/>
    </source>
</evidence>
<dbReference type="AlphaFoldDB" id="A0A517X196"/>
<evidence type="ECO:0000259" key="3">
    <source>
        <dbReference type="PROSITE" id="PS50076"/>
    </source>
</evidence>
<proteinExistence type="predicted"/>
<dbReference type="GO" id="GO:0036503">
    <property type="term" value="P:ERAD pathway"/>
    <property type="evidence" value="ECO:0007669"/>
    <property type="project" value="TreeGrafter"/>
</dbReference>
<dbReference type="OrthoDB" id="9779889at2"/>
<keyword evidence="2" id="KW-1133">Transmembrane helix</keyword>
<protein>
    <submittedName>
        <fullName evidence="4">Chaperone protein DnaJ</fullName>
    </submittedName>
</protein>
<dbReference type="Gene3D" id="1.10.287.110">
    <property type="entry name" value="DnaJ domain"/>
    <property type="match status" value="1"/>
</dbReference>
<keyword evidence="1" id="KW-0143">Chaperone</keyword>
<organism evidence="4 5">
    <name type="scientific">Gimesia aquarii</name>
    <dbReference type="NCBI Taxonomy" id="2527964"/>
    <lineage>
        <taxon>Bacteria</taxon>
        <taxon>Pseudomonadati</taxon>
        <taxon>Planctomycetota</taxon>
        <taxon>Planctomycetia</taxon>
        <taxon>Planctomycetales</taxon>
        <taxon>Planctomycetaceae</taxon>
        <taxon>Gimesia</taxon>
    </lineage>
</organism>
<name>A0A517X196_9PLAN</name>
<dbReference type="Proteomes" id="UP000318384">
    <property type="component" value="Chromosome"/>
</dbReference>
<dbReference type="RefSeq" id="WP_145179096.1">
    <property type="nucleotide sequence ID" value="NZ_CP037422.1"/>
</dbReference>
<dbReference type="EMBL" id="CP037422">
    <property type="protein sequence ID" value="QDU11278.1"/>
    <property type="molecule type" value="Genomic_DNA"/>
</dbReference>
<dbReference type="PANTHER" id="PTHR44360">
    <property type="entry name" value="DNAJ HOMOLOG SUBFAMILY B MEMBER 9"/>
    <property type="match status" value="1"/>
</dbReference>
<dbReference type="PRINTS" id="PR00625">
    <property type="entry name" value="JDOMAIN"/>
</dbReference>
<dbReference type="PROSITE" id="PS50076">
    <property type="entry name" value="DNAJ_2"/>
    <property type="match status" value="1"/>
</dbReference>
<gene>
    <name evidence="4" type="primary">dnaJ_2</name>
    <name evidence="4" type="ORF">V202x_46970</name>
</gene>
<sequence length="158" mass="17571">MTNTSHYEILQIQPDASDIIIKAAYKTLSAKYHPDRDPSFEGTAKFKQITEAFNILSDPASRMAYDETLRSGTPELTPFDYQILIVYKRSGKIAALKMYRQAHGTGFKEAKTYLDRLLSAHNVPSSAIGCLLIFIVLTTSASVLCALILMINGYIIFA</sequence>
<keyword evidence="5" id="KW-1185">Reference proteome</keyword>
<dbReference type="GO" id="GO:0051087">
    <property type="term" value="F:protein-folding chaperone binding"/>
    <property type="evidence" value="ECO:0007669"/>
    <property type="project" value="TreeGrafter"/>
</dbReference>
<dbReference type="Pfam" id="PF00226">
    <property type="entry name" value="DnaJ"/>
    <property type="match status" value="1"/>
</dbReference>
<dbReference type="PANTHER" id="PTHR44360:SF1">
    <property type="entry name" value="DNAJ HOMOLOG SUBFAMILY B MEMBER 9"/>
    <property type="match status" value="1"/>
</dbReference>
<dbReference type="SMART" id="SM00271">
    <property type="entry name" value="DnaJ"/>
    <property type="match status" value="1"/>
</dbReference>
<evidence type="ECO:0000313" key="5">
    <source>
        <dbReference type="Proteomes" id="UP000318384"/>
    </source>
</evidence>
<dbReference type="InterPro" id="IPR051948">
    <property type="entry name" value="Hsp70_co-chaperone_J-domain"/>
</dbReference>